<dbReference type="KEGG" id="dlu:A6035_14040"/>
<gene>
    <name evidence="5" type="ORF">A6035_14040</name>
</gene>
<evidence type="ECO:0000256" key="1">
    <source>
        <dbReference type="ARBA" id="ARBA00006484"/>
    </source>
</evidence>
<comment type="similarity">
    <text evidence="1 4">Belongs to the short-chain dehydrogenases/reductases (SDR) family.</text>
</comment>
<evidence type="ECO:0000313" key="5">
    <source>
        <dbReference type="EMBL" id="AWH93109.1"/>
    </source>
</evidence>
<evidence type="ECO:0000256" key="3">
    <source>
        <dbReference type="ARBA" id="ARBA00023002"/>
    </source>
</evidence>
<dbReference type="GO" id="GO:0016491">
    <property type="term" value="F:oxidoreductase activity"/>
    <property type="evidence" value="ECO:0007669"/>
    <property type="project" value="UniProtKB-KW"/>
</dbReference>
<dbReference type="EMBL" id="CP015449">
    <property type="protein sequence ID" value="AWH93109.1"/>
    <property type="molecule type" value="Genomic_DNA"/>
</dbReference>
<name>A0A2S1R9Y8_9ACTN</name>
<dbReference type="InterPro" id="IPR002347">
    <property type="entry name" value="SDR_fam"/>
</dbReference>
<dbReference type="PANTHER" id="PTHR43391:SF14">
    <property type="entry name" value="DEHYDROGENASE_REDUCTASE SDR FAMILY PROTEIN 7-LIKE"/>
    <property type="match status" value="1"/>
</dbReference>
<protein>
    <recommendedName>
        <fullName evidence="7">Short-chain dehydrogenase</fullName>
    </recommendedName>
</protein>
<dbReference type="PRINTS" id="PR00081">
    <property type="entry name" value="GDHRDH"/>
</dbReference>
<dbReference type="AlphaFoldDB" id="A0A2S1R9Y8"/>
<reference evidence="5 6" key="1">
    <citation type="submission" date="2016-04" db="EMBL/GenBank/DDBJ databases">
        <title>Complete genome sequence of Dietzia lutea YIM 80766T, a strain isolated from desert soil in Egypt.</title>
        <authorList>
            <person name="Zhao J."/>
            <person name="Hu B."/>
            <person name="Geng S."/>
            <person name="Nie Y."/>
            <person name="Tang Y."/>
        </authorList>
    </citation>
    <scope>NUCLEOTIDE SEQUENCE [LARGE SCALE GENOMIC DNA]</scope>
    <source>
        <strain evidence="5 6">YIM 80766</strain>
    </source>
</reference>
<dbReference type="PRINTS" id="PR00080">
    <property type="entry name" value="SDRFAMILY"/>
</dbReference>
<dbReference type="Gene3D" id="3.40.50.720">
    <property type="entry name" value="NAD(P)-binding Rossmann-like Domain"/>
    <property type="match status" value="1"/>
</dbReference>
<dbReference type="Proteomes" id="UP000244928">
    <property type="component" value="Chromosome"/>
</dbReference>
<evidence type="ECO:0000313" key="6">
    <source>
        <dbReference type="Proteomes" id="UP000244928"/>
    </source>
</evidence>
<keyword evidence="3" id="KW-0560">Oxidoreductase</keyword>
<evidence type="ECO:0000256" key="4">
    <source>
        <dbReference type="RuleBase" id="RU000363"/>
    </source>
</evidence>
<sequence length="256" mass="27754">MWVADLDSDSERGTEPALGVDGSITQLRCDVSRADDVRATVDAVVKAEGGVDILVNNAGVMGRTGPLDDWESSLEDFERIVAVNLRGPFLFGRAVAPLMVQRGGGDIVMMSTDHVHTCGWPRVVSHDDSPECPWSASPRPPGALGMDIYDATKWGLHGFTHDWAKELQQHRVRVNNICLGATDSRMIRAFSGYADYDPPPEVIAAWQRPEAVAGVIVDLLLEGPSGRSGDNIGLWRGHPTVLPPADPLLNVNRDDD</sequence>
<dbReference type="SUPFAM" id="SSF51735">
    <property type="entry name" value="NAD(P)-binding Rossmann-fold domains"/>
    <property type="match status" value="1"/>
</dbReference>
<accession>A0A2S1R9Y8</accession>
<dbReference type="Pfam" id="PF00106">
    <property type="entry name" value="adh_short"/>
    <property type="match status" value="2"/>
</dbReference>
<keyword evidence="6" id="KW-1185">Reference proteome</keyword>
<dbReference type="CDD" id="cd05233">
    <property type="entry name" value="SDR_c"/>
    <property type="match status" value="1"/>
</dbReference>
<evidence type="ECO:0008006" key="7">
    <source>
        <dbReference type="Google" id="ProtNLM"/>
    </source>
</evidence>
<proteinExistence type="inferred from homology"/>
<dbReference type="InterPro" id="IPR036291">
    <property type="entry name" value="NAD(P)-bd_dom_sf"/>
</dbReference>
<keyword evidence="2" id="KW-0521">NADP</keyword>
<evidence type="ECO:0000256" key="2">
    <source>
        <dbReference type="ARBA" id="ARBA00022857"/>
    </source>
</evidence>
<dbReference type="PANTHER" id="PTHR43391">
    <property type="entry name" value="RETINOL DEHYDROGENASE-RELATED"/>
    <property type="match status" value="1"/>
</dbReference>
<organism evidence="5 6">
    <name type="scientific">Dietzia lutea</name>
    <dbReference type="NCBI Taxonomy" id="546160"/>
    <lineage>
        <taxon>Bacteria</taxon>
        <taxon>Bacillati</taxon>
        <taxon>Actinomycetota</taxon>
        <taxon>Actinomycetes</taxon>
        <taxon>Mycobacteriales</taxon>
        <taxon>Dietziaceae</taxon>
        <taxon>Dietzia</taxon>
    </lineage>
</organism>